<dbReference type="GeneID" id="61526611"/>
<dbReference type="EMBL" id="CP016022">
    <property type="protein sequence ID" value="ANJ73021.1"/>
    <property type="molecule type" value="Genomic_DNA"/>
</dbReference>
<sequence>MTATQLAANETLADTLVDRYIAAWNATDAAQRRTLVAQTWTEGATYVDPLMQGAGHDGIDALIAGVQAKFPGFRFARDGGVDVVQDTIRFRWTLGPDGQALVKGTDFVRIVGDRMHVVTGFIDQMPGMGEAA</sequence>
<organism evidence="1 2">
    <name type="scientific">Ralstonia insidiosa</name>
    <dbReference type="NCBI Taxonomy" id="190721"/>
    <lineage>
        <taxon>Bacteria</taxon>
        <taxon>Pseudomonadati</taxon>
        <taxon>Pseudomonadota</taxon>
        <taxon>Betaproteobacteria</taxon>
        <taxon>Burkholderiales</taxon>
        <taxon>Burkholderiaceae</taxon>
        <taxon>Ralstonia</taxon>
    </lineage>
</organism>
<dbReference type="SUPFAM" id="SSF54427">
    <property type="entry name" value="NTF2-like"/>
    <property type="match status" value="1"/>
</dbReference>
<dbReference type="Pfam" id="PF12680">
    <property type="entry name" value="SnoaL_2"/>
    <property type="match status" value="1"/>
</dbReference>
<protein>
    <submittedName>
        <fullName evidence="1">Polyketide cyclase</fullName>
    </submittedName>
</protein>
<dbReference type="STRING" id="190721.ACS15_2406"/>
<evidence type="ECO:0000313" key="1">
    <source>
        <dbReference type="EMBL" id="ANJ73021.1"/>
    </source>
</evidence>
<keyword evidence="2" id="KW-1185">Reference proteome</keyword>
<dbReference type="InterPro" id="IPR032710">
    <property type="entry name" value="NTF2-like_dom_sf"/>
</dbReference>
<dbReference type="Gene3D" id="3.10.450.50">
    <property type="match status" value="1"/>
</dbReference>
<dbReference type="OrthoDB" id="9808719at2"/>
<proteinExistence type="predicted"/>
<dbReference type="AlphaFoldDB" id="A0A191ZY92"/>
<gene>
    <name evidence="1" type="ORF">A9Y76_11325</name>
</gene>
<evidence type="ECO:0000313" key="2">
    <source>
        <dbReference type="Proteomes" id="UP000078572"/>
    </source>
</evidence>
<accession>A0A191ZY92</accession>
<reference evidence="2" key="1">
    <citation type="submission" date="2016-06" db="EMBL/GenBank/DDBJ databases">
        <authorList>
            <person name="Xu Y."/>
            <person name="Nagy A."/>
            <person name="Yan X."/>
            <person name="Kim S.W."/>
            <person name="Haley B."/>
            <person name="Liu N.T."/>
            <person name="Nou X."/>
        </authorList>
    </citation>
    <scope>NUCLEOTIDE SEQUENCE [LARGE SCALE GENOMIC DNA]</scope>
    <source>
        <strain evidence="2">ATCC 49129</strain>
    </source>
</reference>
<dbReference type="InterPro" id="IPR037401">
    <property type="entry name" value="SnoaL-like"/>
</dbReference>
<dbReference type="RefSeq" id="WP_064804099.1">
    <property type="nucleotide sequence ID" value="NZ_CP016022.1"/>
</dbReference>
<dbReference type="Proteomes" id="UP000078572">
    <property type="component" value="Chromosome 1"/>
</dbReference>
<name>A0A191ZY92_9RALS</name>